<reference evidence="15 16" key="1">
    <citation type="submission" date="2024-03" db="EMBL/GenBank/DDBJ databases">
        <authorList>
            <person name="Jo J.-H."/>
        </authorList>
    </citation>
    <scope>NUCLEOTIDE SEQUENCE [LARGE SCALE GENOMIC DNA]</scope>
    <source>
        <strain evidence="15 16">AS3R-12</strain>
    </source>
</reference>
<dbReference type="Proteomes" id="UP001379235">
    <property type="component" value="Unassembled WGS sequence"/>
</dbReference>
<evidence type="ECO:0000313" key="16">
    <source>
        <dbReference type="Proteomes" id="UP001379235"/>
    </source>
</evidence>
<evidence type="ECO:0000256" key="10">
    <source>
        <dbReference type="PROSITE-ProRule" id="PRU01360"/>
    </source>
</evidence>
<evidence type="ECO:0000256" key="2">
    <source>
        <dbReference type="ARBA" id="ARBA00022448"/>
    </source>
</evidence>
<dbReference type="InterPro" id="IPR039426">
    <property type="entry name" value="TonB-dep_rcpt-like"/>
</dbReference>
<dbReference type="PANTHER" id="PTHR30069:SF29">
    <property type="entry name" value="HEMOGLOBIN AND HEMOGLOBIN-HAPTOGLOBIN-BINDING PROTEIN 1-RELATED"/>
    <property type="match status" value="1"/>
</dbReference>
<gene>
    <name evidence="15" type="ORF">WG900_11445</name>
</gene>
<proteinExistence type="inferred from homology"/>
<dbReference type="PROSITE" id="PS52016">
    <property type="entry name" value="TONB_DEPENDENT_REC_3"/>
    <property type="match status" value="1"/>
</dbReference>
<evidence type="ECO:0000313" key="15">
    <source>
        <dbReference type="EMBL" id="MEJ6010528.1"/>
    </source>
</evidence>
<dbReference type="Gene3D" id="2.170.130.10">
    <property type="entry name" value="TonB-dependent receptor, plug domain"/>
    <property type="match status" value="1"/>
</dbReference>
<evidence type="ECO:0000256" key="7">
    <source>
        <dbReference type="ARBA" id="ARBA00023136"/>
    </source>
</evidence>
<keyword evidence="9 10" id="KW-0998">Cell outer membrane</keyword>
<comment type="subcellular location">
    <subcellularLocation>
        <location evidence="1 10">Cell outer membrane</location>
        <topology evidence="1 10">Multi-pass membrane protein</topology>
    </subcellularLocation>
</comment>
<protein>
    <submittedName>
        <fullName evidence="15">TonB-dependent receptor</fullName>
    </submittedName>
</protein>
<evidence type="ECO:0000259" key="13">
    <source>
        <dbReference type="Pfam" id="PF00593"/>
    </source>
</evidence>
<evidence type="ECO:0000259" key="14">
    <source>
        <dbReference type="Pfam" id="PF07715"/>
    </source>
</evidence>
<dbReference type="PANTHER" id="PTHR30069">
    <property type="entry name" value="TONB-DEPENDENT OUTER MEMBRANE RECEPTOR"/>
    <property type="match status" value="1"/>
</dbReference>
<evidence type="ECO:0000256" key="9">
    <source>
        <dbReference type="ARBA" id="ARBA00023237"/>
    </source>
</evidence>
<keyword evidence="4 10" id="KW-0812">Transmembrane</keyword>
<dbReference type="Pfam" id="PF07715">
    <property type="entry name" value="Plug"/>
    <property type="match status" value="1"/>
</dbReference>
<dbReference type="EMBL" id="JBBHJY010000005">
    <property type="protein sequence ID" value="MEJ6010528.1"/>
    <property type="molecule type" value="Genomic_DNA"/>
</dbReference>
<organism evidence="15 16">
    <name type="scientific">Novosphingobium aquae</name>
    <dbReference type="NCBI Taxonomy" id="3133435"/>
    <lineage>
        <taxon>Bacteria</taxon>
        <taxon>Pseudomonadati</taxon>
        <taxon>Pseudomonadota</taxon>
        <taxon>Alphaproteobacteria</taxon>
        <taxon>Sphingomonadales</taxon>
        <taxon>Sphingomonadaceae</taxon>
        <taxon>Novosphingobium</taxon>
    </lineage>
</organism>
<keyword evidence="16" id="KW-1185">Reference proteome</keyword>
<dbReference type="InterPro" id="IPR012910">
    <property type="entry name" value="Plug_dom"/>
</dbReference>
<feature type="domain" description="TonB-dependent receptor plug" evidence="14">
    <location>
        <begin position="57"/>
        <end position="163"/>
    </location>
</feature>
<keyword evidence="2 10" id="KW-0813">Transport</keyword>
<dbReference type="InterPro" id="IPR037066">
    <property type="entry name" value="Plug_dom_sf"/>
</dbReference>
<dbReference type="Pfam" id="PF00593">
    <property type="entry name" value="TonB_dep_Rec_b-barrel"/>
    <property type="match status" value="1"/>
</dbReference>
<dbReference type="InterPro" id="IPR000531">
    <property type="entry name" value="Beta-barrel_TonB"/>
</dbReference>
<comment type="caution">
    <text evidence="15">The sequence shown here is derived from an EMBL/GenBank/DDBJ whole genome shotgun (WGS) entry which is preliminary data.</text>
</comment>
<dbReference type="Gene3D" id="2.40.170.20">
    <property type="entry name" value="TonB-dependent receptor, beta-barrel domain"/>
    <property type="match status" value="1"/>
</dbReference>
<evidence type="ECO:0000256" key="1">
    <source>
        <dbReference type="ARBA" id="ARBA00004571"/>
    </source>
</evidence>
<sequence length="922" mass="99011">MQFKSFLAVTAATVPFAFGLATPAFAQSTGSVDFDKEIIVTGTRSGVQEVGGISAPDSAKAKAVLTQENIARQNPGQTILDTINQIPSVSFQNNDAYGSSGGTLNIRGFSSDRVSLTFDGVPLNDSGNYAIYSNQQIDPELIEQVNVNLGTTDVDSPTASAAGGTVNYRTKKPDRDFGAMLSGSAGEYDFMRIFGKIETGDLTPGGIRAWVSASMARNDNPFNNVGKTDKQQYNAKLYIPLAGDDFVSIAGHYNQNRNIFFGSLPLRLDTTRTATVNGVANVVVPRIVGSLAQNRYPANASEREYLINYPCSMAVGTNGVADNPAASRKPDGSVDTNGDYGSCGTEFDRRFNPSNTGNIRVSSRFSLADNIVLTVDPSFQYVKANGGGTTTAREGFRDINPTSATTNATGYLGGSPYFGRDINGDGDTLDSVTVLAPSQTQTKRYGVIAGLRYDINDAHTLRIAYTWDRARHRQTGEVGLLLQNGNPVDVFPVNAGEADATGAILQKRDRLSFAILHQVSGEYRGEFMDNRLVVTLGARMPFFKRDLTNNCFTSSASGFVECFSTNSALATSAQTLNPYSATTNATTGAISVTGWATPQRRVYNYKKLLPSAGFVFNATDNVSVFGNFSQGLSVPGTDNLYNAFYFPLGTSNAQPKPETTDNFDLGVRYRSGSVQAQITGYYNQFHNRTASAYDPEINQTVYRNLGDVKKYGLEGSFAWQPIDAITLYAFGSVMKSEIKEDLAIGENRDGTPIYALTAGKREAGAPKYSFGFTARGTVGPVELGVTAKRTGERYIYDTNEATFTGSFVPNGAKACTTAATPVCTIPVAPAAPTQVYTATAAAYWLVNLDARVNLSFIGLNEKSYFQMNVYNLFDQFYVGGFGGNLVQNPSFNQTTGIASYGNPGFVQIGAPRTVSGTLVFAF</sequence>
<evidence type="ECO:0000256" key="3">
    <source>
        <dbReference type="ARBA" id="ARBA00022452"/>
    </source>
</evidence>
<evidence type="ECO:0000256" key="6">
    <source>
        <dbReference type="ARBA" id="ARBA00023077"/>
    </source>
</evidence>
<keyword evidence="5 12" id="KW-0732">Signal</keyword>
<feature type="domain" description="TonB-dependent receptor-like beta-barrel" evidence="13">
    <location>
        <begin position="331"/>
        <end position="872"/>
    </location>
</feature>
<keyword evidence="6 11" id="KW-0798">TonB box</keyword>
<keyword evidence="7 10" id="KW-0472">Membrane</keyword>
<evidence type="ECO:0000256" key="12">
    <source>
        <dbReference type="SAM" id="SignalP"/>
    </source>
</evidence>
<evidence type="ECO:0000256" key="8">
    <source>
        <dbReference type="ARBA" id="ARBA00023170"/>
    </source>
</evidence>
<keyword evidence="3 10" id="KW-1134">Transmembrane beta strand</keyword>
<dbReference type="SUPFAM" id="SSF56935">
    <property type="entry name" value="Porins"/>
    <property type="match status" value="1"/>
</dbReference>
<dbReference type="RefSeq" id="WP_339967223.1">
    <property type="nucleotide sequence ID" value="NZ_JBBHJY010000005.1"/>
</dbReference>
<evidence type="ECO:0000256" key="4">
    <source>
        <dbReference type="ARBA" id="ARBA00022692"/>
    </source>
</evidence>
<feature type="chain" id="PRO_5046237936" evidence="12">
    <location>
        <begin position="27"/>
        <end position="922"/>
    </location>
</feature>
<name>A0ABU8S998_9SPHN</name>
<evidence type="ECO:0000256" key="5">
    <source>
        <dbReference type="ARBA" id="ARBA00022729"/>
    </source>
</evidence>
<accession>A0ABU8S998</accession>
<feature type="signal peptide" evidence="12">
    <location>
        <begin position="1"/>
        <end position="26"/>
    </location>
</feature>
<keyword evidence="8 15" id="KW-0675">Receptor</keyword>
<dbReference type="InterPro" id="IPR036942">
    <property type="entry name" value="Beta-barrel_TonB_sf"/>
</dbReference>
<evidence type="ECO:0000256" key="11">
    <source>
        <dbReference type="RuleBase" id="RU003357"/>
    </source>
</evidence>
<comment type="similarity">
    <text evidence="10 11">Belongs to the TonB-dependent receptor family.</text>
</comment>